<gene>
    <name evidence="2" type="primary">N</name>
    <name evidence="2" type="ORF">CR513_08295</name>
</gene>
<dbReference type="Pfam" id="PF01582">
    <property type="entry name" value="TIR"/>
    <property type="match status" value="1"/>
</dbReference>
<feature type="domain" description="TIR" evidence="1">
    <location>
        <begin position="14"/>
        <end position="175"/>
    </location>
</feature>
<feature type="non-terminal residue" evidence="2">
    <location>
        <position position="1"/>
    </location>
</feature>
<dbReference type="InterPro" id="IPR027417">
    <property type="entry name" value="P-loop_NTPase"/>
</dbReference>
<dbReference type="Pfam" id="PF00931">
    <property type="entry name" value="NB-ARC"/>
    <property type="match status" value="1"/>
</dbReference>
<dbReference type="Gene3D" id="3.40.50.10140">
    <property type="entry name" value="Toll/interleukin-1 receptor homology (TIR) domain"/>
    <property type="match status" value="1"/>
</dbReference>
<accession>A0A371HXS2</accession>
<comment type="caution">
    <text evidence="2">The sequence shown here is derived from an EMBL/GenBank/DDBJ whole genome shotgun (WGS) entry which is preliminary data.</text>
</comment>
<dbReference type="PANTHER" id="PTHR11017:SF252">
    <property type="entry name" value="RESISTANCE PROTEIN (TIR-NBS-LRR CLASS), PUTATIVE-RELATED"/>
    <property type="match status" value="1"/>
</dbReference>
<sequence length="465" mass="53246">MANIHDDTTTSSDFKYDVFLCFTEEKRYPFIDYLYQALLDDETKSVVRYDKVAHSPLDERIDKSRMSIIVLCENYARSTLCLDLLVKIMECYDAKRNRVLPIFYKVEPSDVWDLKNSFATIMSEYAERFGHDSDKVKAWRSALSRIRHLDGEHCKDYKYESGLIRKIVKEIYAKLPPSPVLIEIKHPVGLDSCCEQVKKLLDIESNDTTCMLAIYGDSGLGKTTLAAYVYNQIRLQFEAGSFLAGISKKSNNSIDGLKILQKTLLYEIGEKTQTTEDGKGSSQIKCKLSHKKVVLVLDDVDTLEQLESLAGGRDWFGSGSKIIITTKDTTLLDEYHVEVKKYKMEELNSHDSLQLFSWYAFNMDQPLEKYADISNSVVSYAKGVPSALIVLGSHLKCLSVEEWEMALKKYRMVPNSFSFLVSGCYQISLESLYFVWLRDTLDNKKYKSFNLGKKYVFNSCIFGQT</sequence>
<dbReference type="InterPro" id="IPR044974">
    <property type="entry name" value="Disease_R_plants"/>
</dbReference>
<dbReference type="SUPFAM" id="SSF52200">
    <property type="entry name" value="Toll/Interleukin receptor TIR domain"/>
    <property type="match status" value="1"/>
</dbReference>
<dbReference type="PRINTS" id="PR00364">
    <property type="entry name" value="DISEASERSIST"/>
</dbReference>
<dbReference type="GO" id="GO:0043531">
    <property type="term" value="F:ADP binding"/>
    <property type="evidence" value="ECO:0007669"/>
    <property type="project" value="InterPro"/>
</dbReference>
<dbReference type="PANTHER" id="PTHR11017">
    <property type="entry name" value="LEUCINE-RICH REPEAT-CONTAINING PROTEIN"/>
    <property type="match status" value="1"/>
</dbReference>
<dbReference type="GO" id="GO:0006952">
    <property type="term" value="P:defense response"/>
    <property type="evidence" value="ECO:0007669"/>
    <property type="project" value="InterPro"/>
</dbReference>
<dbReference type="Proteomes" id="UP000257109">
    <property type="component" value="Unassembled WGS sequence"/>
</dbReference>
<dbReference type="AlphaFoldDB" id="A0A371HXS2"/>
<dbReference type="Gene3D" id="1.10.8.430">
    <property type="entry name" value="Helical domain of apoptotic protease-activating factors"/>
    <property type="match status" value="1"/>
</dbReference>
<evidence type="ECO:0000313" key="3">
    <source>
        <dbReference type="Proteomes" id="UP000257109"/>
    </source>
</evidence>
<dbReference type="PROSITE" id="PS50104">
    <property type="entry name" value="TIR"/>
    <property type="match status" value="1"/>
</dbReference>
<dbReference type="InterPro" id="IPR035897">
    <property type="entry name" value="Toll_tir_struct_dom_sf"/>
</dbReference>
<dbReference type="GO" id="GO:0007165">
    <property type="term" value="P:signal transduction"/>
    <property type="evidence" value="ECO:0007669"/>
    <property type="project" value="InterPro"/>
</dbReference>
<dbReference type="Gene3D" id="3.40.50.300">
    <property type="entry name" value="P-loop containing nucleotide triphosphate hydrolases"/>
    <property type="match status" value="1"/>
</dbReference>
<dbReference type="InterPro" id="IPR042197">
    <property type="entry name" value="Apaf_helical"/>
</dbReference>
<dbReference type="SMART" id="SM00255">
    <property type="entry name" value="TIR"/>
    <property type="match status" value="1"/>
</dbReference>
<evidence type="ECO:0000313" key="2">
    <source>
        <dbReference type="EMBL" id="RDY07579.1"/>
    </source>
</evidence>
<name>A0A371HXS2_MUCPR</name>
<dbReference type="OrthoDB" id="1411662at2759"/>
<dbReference type="InterPro" id="IPR000157">
    <property type="entry name" value="TIR_dom"/>
</dbReference>
<organism evidence="2 3">
    <name type="scientific">Mucuna pruriens</name>
    <name type="common">Velvet bean</name>
    <name type="synonym">Dolichos pruriens</name>
    <dbReference type="NCBI Taxonomy" id="157652"/>
    <lineage>
        <taxon>Eukaryota</taxon>
        <taxon>Viridiplantae</taxon>
        <taxon>Streptophyta</taxon>
        <taxon>Embryophyta</taxon>
        <taxon>Tracheophyta</taxon>
        <taxon>Spermatophyta</taxon>
        <taxon>Magnoliopsida</taxon>
        <taxon>eudicotyledons</taxon>
        <taxon>Gunneridae</taxon>
        <taxon>Pentapetalae</taxon>
        <taxon>rosids</taxon>
        <taxon>fabids</taxon>
        <taxon>Fabales</taxon>
        <taxon>Fabaceae</taxon>
        <taxon>Papilionoideae</taxon>
        <taxon>50 kb inversion clade</taxon>
        <taxon>NPAAA clade</taxon>
        <taxon>indigoferoid/millettioid clade</taxon>
        <taxon>Phaseoleae</taxon>
        <taxon>Mucuna</taxon>
    </lineage>
</organism>
<evidence type="ECO:0000259" key="1">
    <source>
        <dbReference type="PROSITE" id="PS50104"/>
    </source>
</evidence>
<keyword evidence="3" id="KW-1185">Reference proteome</keyword>
<dbReference type="EMBL" id="QJKJ01001441">
    <property type="protein sequence ID" value="RDY07579.1"/>
    <property type="molecule type" value="Genomic_DNA"/>
</dbReference>
<protein>
    <submittedName>
        <fullName evidence="2">TMV resistance protein N</fullName>
    </submittedName>
</protein>
<proteinExistence type="predicted"/>
<dbReference type="InterPro" id="IPR002182">
    <property type="entry name" value="NB-ARC"/>
</dbReference>
<dbReference type="SUPFAM" id="SSF52540">
    <property type="entry name" value="P-loop containing nucleoside triphosphate hydrolases"/>
    <property type="match status" value="1"/>
</dbReference>
<reference evidence="2" key="1">
    <citation type="submission" date="2018-05" db="EMBL/GenBank/DDBJ databases">
        <title>Draft genome of Mucuna pruriens seed.</title>
        <authorList>
            <person name="Nnadi N.E."/>
            <person name="Vos R."/>
            <person name="Hasami M.H."/>
            <person name="Devisetty U.K."/>
            <person name="Aguiy J.C."/>
        </authorList>
    </citation>
    <scope>NUCLEOTIDE SEQUENCE [LARGE SCALE GENOMIC DNA]</scope>
    <source>
        <strain evidence="2">JCA_2017</strain>
    </source>
</reference>